<protein>
    <submittedName>
        <fullName evidence="1">Transposase</fullName>
    </submittedName>
</protein>
<dbReference type="KEGG" id="dpi:BN4_10927"/>
<name>M1WP94_PSEP2</name>
<dbReference type="STRING" id="1322246.BN4_10927"/>
<dbReference type="AlphaFoldDB" id="M1WP94"/>
<dbReference type="HOGENOM" id="CLU_1649414_0_0_7"/>
<dbReference type="PANTHER" id="PTHR46637:SF1">
    <property type="entry name" value="BLL5188 PROTEIN"/>
    <property type="match status" value="1"/>
</dbReference>
<dbReference type="eggNOG" id="COG3293">
    <property type="taxonomic scope" value="Bacteria"/>
</dbReference>
<sequence>MNRRCELTESQWAVLGPIVPGKAGDPGRSGADNRTFINCVLRVLWSGARWAVKGVWEQVFASLVKYKHNKNSVIGSSIVLAHQQAITGKGGTRLRPRGDPEVGWQPKFICVPMGKQSRFVSISRKDTVMIALKAHNSFVVSNANTCSPTKATIPNKSWMP</sequence>
<reference evidence="2" key="2">
    <citation type="journal article" date="2013" name="Stand. Genomic Sci.">
        <title>Complete genome sequence of Desulfocapsa sulfexigens, a marine deltaproteobacterium specialized in disproportionating inorganic sulfur compounds.</title>
        <authorList>
            <person name="Finster K.W."/>
            <person name="Kjeldsen K.U."/>
            <person name="Kube M."/>
            <person name="Reinhardt R."/>
            <person name="Mussmann M."/>
            <person name="Amann R."/>
            <person name="Schreiber L."/>
        </authorList>
    </citation>
    <scope>NUCLEOTIDE SEQUENCE [LARGE SCALE GENOMIC DNA]</scope>
    <source>
        <strain evidence="2">DSM 10523 / SB164P1</strain>
    </source>
</reference>
<dbReference type="EMBL" id="FO203427">
    <property type="protein sequence ID" value="CCH48164.1"/>
    <property type="molecule type" value="Genomic_DNA"/>
</dbReference>
<reference evidence="1 2" key="1">
    <citation type="journal article" date="2013" name="PLoS ONE">
        <title>The first genomic and proteomic characterization of a deep-sea sulfate reducer: insights into the piezophilic lifestyle of Desulfovibrio piezophilus.</title>
        <authorList>
            <person name="Pradel N."/>
            <person name="Ji B."/>
            <person name="Gimenez G."/>
            <person name="Talla E."/>
            <person name="Lenoble P."/>
            <person name="Garel M."/>
            <person name="Tamburini C."/>
            <person name="Fourquet P."/>
            <person name="Lebrun R."/>
            <person name="Bertin P."/>
            <person name="Denis Y."/>
            <person name="Pophillat M."/>
            <person name="Barbe V."/>
            <person name="Ollivier B."/>
            <person name="Dolla A."/>
        </authorList>
    </citation>
    <scope>NUCLEOTIDE SEQUENCE [LARGE SCALE GENOMIC DNA]</scope>
    <source>
        <strain evidence="2">DSM 10523 / SB164P1</strain>
    </source>
</reference>
<keyword evidence="2" id="KW-1185">Reference proteome</keyword>
<proteinExistence type="predicted"/>
<evidence type="ECO:0000313" key="2">
    <source>
        <dbReference type="Proteomes" id="UP000011724"/>
    </source>
</evidence>
<organism evidence="1 2">
    <name type="scientific">Pseudodesulfovibrio piezophilus (strain DSM 21447 / JCM 15486 / C1TLV30)</name>
    <name type="common">Desulfovibrio piezophilus</name>
    <dbReference type="NCBI Taxonomy" id="1322246"/>
    <lineage>
        <taxon>Bacteria</taxon>
        <taxon>Pseudomonadati</taxon>
        <taxon>Thermodesulfobacteriota</taxon>
        <taxon>Desulfovibrionia</taxon>
        <taxon>Desulfovibrionales</taxon>
        <taxon>Desulfovibrionaceae</taxon>
    </lineage>
</organism>
<dbReference type="Proteomes" id="UP000011724">
    <property type="component" value="Chromosome"/>
</dbReference>
<accession>M1WP94</accession>
<gene>
    <name evidence="1" type="ordered locus">BN4_10927</name>
</gene>
<dbReference type="PANTHER" id="PTHR46637">
    <property type="entry name" value="TIS1421-TRANSPOSASE PROTEIN A"/>
    <property type="match status" value="1"/>
</dbReference>
<evidence type="ECO:0000313" key="1">
    <source>
        <dbReference type="EMBL" id="CCH48164.1"/>
    </source>
</evidence>
<dbReference type="InterPro" id="IPR052909">
    <property type="entry name" value="Transposase_6_like"/>
</dbReference>